<evidence type="ECO:0000256" key="6">
    <source>
        <dbReference type="SAM" id="Phobius"/>
    </source>
</evidence>
<proteinExistence type="predicted"/>
<dbReference type="Gene3D" id="1.20.1740.10">
    <property type="entry name" value="Amino acid/polyamine transporter I"/>
    <property type="match status" value="1"/>
</dbReference>
<feature type="transmembrane region" description="Helical" evidence="6">
    <location>
        <begin position="195"/>
        <end position="216"/>
    </location>
</feature>
<feature type="transmembrane region" description="Helical" evidence="6">
    <location>
        <begin position="373"/>
        <end position="395"/>
    </location>
</feature>
<dbReference type="Pfam" id="PF13520">
    <property type="entry name" value="AA_permease_2"/>
    <property type="match status" value="1"/>
</dbReference>
<gene>
    <name evidence="7" type="ORF">SPSC_00829</name>
</gene>
<feature type="transmembrane region" description="Helical" evidence="6">
    <location>
        <begin position="326"/>
        <end position="352"/>
    </location>
</feature>
<keyword evidence="4 6" id="KW-1133">Transmembrane helix</keyword>
<organism evidence="7">
    <name type="scientific">Sporisorium scitamineum</name>
    <dbReference type="NCBI Taxonomy" id="49012"/>
    <lineage>
        <taxon>Eukaryota</taxon>
        <taxon>Fungi</taxon>
        <taxon>Dikarya</taxon>
        <taxon>Basidiomycota</taxon>
        <taxon>Ustilaginomycotina</taxon>
        <taxon>Ustilaginomycetes</taxon>
        <taxon>Ustilaginales</taxon>
        <taxon>Ustilaginaceae</taxon>
        <taxon>Sporisorium</taxon>
    </lineage>
</organism>
<keyword evidence="3 6" id="KW-0812">Transmembrane</keyword>
<dbReference type="InterPro" id="IPR002293">
    <property type="entry name" value="AA/rel_permease1"/>
</dbReference>
<keyword evidence="5 6" id="KW-0472">Membrane</keyword>
<comment type="subcellular location">
    <subcellularLocation>
        <location evidence="1">Membrane</location>
        <topology evidence="1">Multi-pass membrane protein</topology>
    </subcellularLocation>
</comment>
<reference evidence="7" key="1">
    <citation type="submission" date="2014-06" db="EMBL/GenBank/DDBJ databases">
        <authorList>
            <person name="Ju J."/>
            <person name="Zhang J."/>
        </authorList>
    </citation>
    <scope>NUCLEOTIDE SEQUENCE</scope>
    <source>
        <strain evidence="7">SscI8</strain>
    </source>
</reference>
<dbReference type="EMBL" id="LK056654">
    <property type="protein sequence ID" value="CDU22199.1"/>
    <property type="molecule type" value="Genomic_DNA"/>
</dbReference>
<evidence type="ECO:0000256" key="3">
    <source>
        <dbReference type="ARBA" id="ARBA00022692"/>
    </source>
</evidence>
<evidence type="ECO:0000256" key="4">
    <source>
        <dbReference type="ARBA" id="ARBA00022989"/>
    </source>
</evidence>
<feature type="transmembrane region" description="Helical" evidence="6">
    <location>
        <begin position="444"/>
        <end position="467"/>
    </location>
</feature>
<feature type="transmembrane region" description="Helical" evidence="6">
    <location>
        <begin position="119"/>
        <end position="143"/>
    </location>
</feature>
<feature type="transmembrane region" description="Helical" evidence="6">
    <location>
        <begin position="274"/>
        <end position="297"/>
    </location>
</feature>
<feature type="transmembrane region" description="Helical" evidence="6">
    <location>
        <begin position="74"/>
        <end position="98"/>
    </location>
</feature>
<evidence type="ECO:0000256" key="5">
    <source>
        <dbReference type="ARBA" id="ARBA00023136"/>
    </source>
</evidence>
<dbReference type="AlphaFoldDB" id="A0A127Z7T4"/>
<evidence type="ECO:0000256" key="1">
    <source>
        <dbReference type="ARBA" id="ARBA00004141"/>
    </source>
</evidence>
<dbReference type="OrthoDB" id="3900342at2759"/>
<feature type="transmembrane region" description="Helical" evidence="6">
    <location>
        <begin position="401"/>
        <end position="423"/>
    </location>
</feature>
<evidence type="ECO:0000313" key="7">
    <source>
        <dbReference type="EMBL" id="CDU22199.1"/>
    </source>
</evidence>
<dbReference type="GO" id="GO:0016020">
    <property type="term" value="C:membrane"/>
    <property type="evidence" value="ECO:0007669"/>
    <property type="project" value="UniProtKB-SubCell"/>
</dbReference>
<dbReference type="PANTHER" id="PTHR45649:SF14">
    <property type="entry name" value="GABA PERMEASE"/>
    <property type="match status" value="1"/>
</dbReference>
<feature type="transmembrane region" description="Helical" evidence="6">
    <location>
        <begin position="34"/>
        <end position="54"/>
    </location>
</feature>
<protein>
    <submittedName>
        <fullName evidence="7">Probable HNM1-Choline permease</fullName>
    </submittedName>
</protein>
<name>A0A127Z7T4_9BASI</name>
<accession>A0A127Z7T4</accession>
<feature type="transmembrane region" description="Helical" evidence="6">
    <location>
        <begin position="163"/>
        <end position="183"/>
    </location>
</feature>
<dbReference type="PANTHER" id="PTHR45649">
    <property type="entry name" value="AMINO-ACID PERMEASE BAT1"/>
    <property type="match status" value="1"/>
</dbReference>
<feature type="transmembrane region" description="Helical" evidence="6">
    <location>
        <begin position="473"/>
        <end position="495"/>
    </location>
</feature>
<evidence type="ECO:0000256" key="2">
    <source>
        <dbReference type="ARBA" id="ARBA00022448"/>
    </source>
</evidence>
<dbReference type="PIRSF" id="PIRSF006060">
    <property type="entry name" value="AA_transporter"/>
    <property type="match status" value="1"/>
</dbReference>
<keyword evidence="2" id="KW-0813">Transport</keyword>
<dbReference type="GO" id="GO:0022857">
    <property type="term" value="F:transmembrane transporter activity"/>
    <property type="evidence" value="ECO:0007669"/>
    <property type="project" value="InterPro"/>
</dbReference>
<sequence>MSDISGSKAAKAAEHSVKVASLGSHKHTGQSETLIRQFGLLPLLGVGLLGAGYWAGQIVTMTTVLGVGGPPGLFWGTFLCAFYILCIAISLAELASAYPTSGGVLDWAYEGSSNSSRKFVAWTTAWLNTFAWIVTATTWASLVAQQVLALAVLYHPDYVIKQWHTWIVLQFVLIVSLVVNVFGVKMMPALDKVGLVTFFVGCFVLSIIVAASAPTHQSAKFVFVDIINTTGWGSNGLVWCLDQIATSGVFILIDSPSHLSEETIEPEKNVPKAMVYSVLIGTVTGLFVTLCFMFSIVDIDGVLSSATGVPYIQSIKNATRSNGATVVLSLFMIVLSMYGAVTSVTVASRVAWAFARDGGLLFPNTFSKMSSQLHVPVQSLLLCIFASSCIGVIYLGGTTAFNSFLSALTILFFACYAMVIGSFMLNRRYIPKKGPYHLSPTTGWIVNTIAMVYMVVFGVFFCFPSVYPPTADTMNWSSVILVGVVVLSSVGYVTWGRKSYAGPSGAVLAEPIGESTEIGV</sequence>